<dbReference type="Proteomes" id="UP000008711">
    <property type="component" value="Unassembled WGS sequence"/>
</dbReference>
<dbReference type="EMBL" id="CH954179">
    <property type="protein sequence ID" value="EDV55876.1"/>
    <property type="molecule type" value="Genomic_DNA"/>
</dbReference>
<dbReference type="SMART" id="SM00020">
    <property type="entry name" value="Tryp_SPc"/>
    <property type="match status" value="1"/>
</dbReference>
<dbReference type="InterPro" id="IPR043504">
    <property type="entry name" value="Peptidase_S1_PA_chymotrypsin"/>
</dbReference>
<feature type="chain" id="PRO_5002792328" description="Peptidase S1 domain-containing protein" evidence="10">
    <location>
        <begin position="27"/>
        <end position="281"/>
    </location>
</feature>
<keyword evidence="10" id="KW-0732">Signal</keyword>
<evidence type="ECO:0000256" key="8">
    <source>
        <dbReference type="ARBA" id="ARBA00024195"/>
    </source>
</evidence>
<keyword evidence="3 9" id="KW-0378">Hydrolase</keyword>
<proteinExistence type="inferred from homology"/>
<evidence type="ECO:0000313" key="13">
    <source>
        <dbReference type="Proteomes" id="UP000008711"/>
    </source>
</evidence>
<dbReference type="PANTHER" id="PTHR24256">
    <property type="entry name" value="TRYPTASE-RELATED"/>
    <property type="match status" value="1"/>
</dbReference>
<dbReference type="GO" id="GO:0006508">
    <property type="term" value="P:proteolysis"/>
    <property type="evidence" value="ECO:0007669"/>
    <property type="project" value="UniProtKB-KW"/>
</dbReference>
<sequence length="281" mass="31347">MSTFLASIPFYIYMCVCLILQEEVAAQFLTPNCGLSYEPNMATRIVHGKEALLKSAPFMAYLYNNSKLHCGGTIISNRYILTAAHCMRTYLKVRLGEHDVTRNPDCQGISCSPPVEEFDIVLATKYKGFDGSLANDIALLKLSRLIRFNAHIQPICLILNPAAAPNVQELQAFGWGYNEMGQSANVLQTTFLVRYALNYCRLMLERPITVNQLCVGLKGSDTCSGDSGGPLVTKVNYDGVWRYLQLGIVSYGDAFCQSPGVYTYVPHYIRWIQNVMQTNGH</sequence>
<keyword evidence="13" id="KW-1185">Reference proteome</keyword>
<dbReference type="OMA" id="ICAPPSE"/>
<dbReference type="GO" id="GO:0046872">
    <property type="term" value="F:metal ion binding"/>
    <property type="evidence" value="ECO:0007669"/>
    <property type="project" value="UniProtKB-KW"/>
</dbReference>
<evidence type="ECO:0000256" key="1">
    <source>
        <dbReference type="ARBA" id="ARBA00022670"/>
    </source>
</evidence>
<organism evidence="12 13">
    <name type="scientific">Drosophila erecta</name>
    <name type="common">Fruit fly</name>
    <dbReference type="NCBI Taxonomy" id="7220"/>
    <lineage>
        <taxon>Eukaryota</taxon>
        <taxon>Metazoa</taxon>
        <taxon>Ecdysozoa</taxon>
        <taxon>Arthropoda</taxon>
        <taxon>Hexapoda</taxon>
        <taxon>Insecta</taxon>
        <taxon>Pterygota</taxon>
        <taxon>Neoptera</taxon>
        <taxon>Endopterygota</taxon>
        <taxon>Diptera</taxon>
        <taxon>Brachycera</taxon>
        <taxon>Muscomorpha</taxon>
        <taxon>Ephydroidea</taxon>
        <taxon>Drosophilidae</taxon>
        <taxon>Drosophila</taxon>
        <taxon>Sophophora</taxon>
    </lineage>
</organism>
<dbReference type="HOGENOM" id="CLU_006842_0_3_1"/>
<dbReference type="InterPro" id="IPR051487">
    <property type="entry name" value="Ser/Thr_Proteases_Immune/Dev"/>
</dbReference>
<keyword evidence="7" id="KW-1015">Disulfide bond</keyword>
<dbReference type="Pfam" id="PF00089">
    <property type="entry name" value="Trypsin"/>
    <property type="match status" value="1"/>
</dbReference>
<accession>B3NQA0</accession>
<dbReference type="PROSITE" id="PS50240">
    <property type="entry name" value="TRYPSIN_DOM"/>
    <property type="match status" value="1"/>
</dbReference>
<dbReference type="InterPro" id="IPR001314">
    <property type="entry name" value="Peptidase_S1A"/>
</dbReference>
<dbReference type="AlphaFoldDB" id="B3NQA0"/>
<reference evidence="12 13" key="1">
    <citation type="journal article" date="2007" name="Nature">
        <title>Evolution of genes and genomes on the Drosophila phylogeny.</title>
        <authorList>
            <consortium name="Drosophila 12 Genomes Consortium"/>
            <person name="Clark A.G."/>
            <person name="Eisen M.B."/>
            <person name="Smith D.R."/>
            <person name="Bergman C.M."/>
            <person name="Oliver B."/>
            <person name="Markow T.A."/>
            <person name="Kaufman T.C."/>
            <person name="Kellis M."/>
            <person name="Gelbart W."/>
            <person name="Iyer V.N."/>
            <person name="Pollard D.A."/>
            <person name="Sackton T.B."/>
            <person name="Larracuente A.M."/>
            <person name="Singh N.D."/>
            <person name="Abad J.P."/>
            <person name="Abt D.N."/>
            <person name="Adryan B."/>
            <person name="Aguade M."/>
            <person name="Akashi H."/>
            <person name="Anderson W.W."/>
            <person name="Aquadro C.F."/>
            <person name="Ardell D.H."/>
            <person name="Arguello R."/>
            <person name="Artieri C.G."/>
            <person name="Barbash D.A."/>
            <person name="Barker D."/>
            <person name="Barsanti P."/>
            <person name="Batterham P."/>
            <person name="Batzoglou S."/>
            <person name="Begun D."/>
            <person name="Bhutkar A."/>
            <person name="Blanco E."/>
            <person name="Bosak S.A."/>
            <person name="Bradley R.K."/>
            <person name="Brand A.D."/>
            <person name="Brent M.R."/>
            <person name="Brooks A.N."/>
            <person name="Brown R.H."/>
            <person name="Butlin R.K."/>
            <person name="Caggese C."/>
            <person name="Calvi B.R."/>
            <person name="Bernardo de Carvalho A."/>
            <person name="Caspi A."/>
            <person name="Castrezana S."/>
            <person name="Celniker S.E."/>
            <person name="Chang J.L."/>
            <person name="Chapple C."/>
            <person name="Chatterji S."/>
            <person name="Chinwalla A."/>
            <person name="Civetta A."/>
            <person name="Clifton S.W."/>
            <person name="Comeron J.M."/>
            <person name="Costello J.C."/>
            <person name="Coyne J.A."/>
            <person name="Daub J."/>
            <person name="David R.G."/>
            <person name="Delcher A.L."/>
            <person name="Delehaunty K."/>
            <person name="Do C.B."/>
            <person name="Ebling H."/>
            <person name="Edwards K."/>
            <person name="Eickbush T."/>
            <person name="Evans J.D."/>
            <person name="Filipski A."/>
            <person name="Findeiss S."/>
            <person name="Freyhult E."/>
            <person name="Fulton L."/>
            <person name="Fulton R."/>
            <person name="Garcia A.C."/>
            <person name="Gardiner A."/>
            <person name="Garfield D.A."/>
            <person name="Garvin B.E."/>
            <person name="Gibson G."/>
            <person name="Gilbert D."/>
            <person name="Gnerre S."/>
            <person name="Godfrey J."/>
            <person name="Good R."/>
            <person name="Gotea V."/>
            <person name="Gravely B."/>
            <person name="Greenberg A.J."/>
            <person name="Griffiths-Jones S."/>
            <person name="Gross S."/>
            <person name="Guigo R."/>
            <person name="Gustafson E.A."/>
            <person name="Haerty W."/>
            <person name="Hahn M.W."/>
            <person name="Halligan D.L."/>
            <person name="Halpern A.L."/>
            <person name="Halter G.M."/>
            <person name="Han M.V."/>
            <person name="Heger A."/>
            <person name="Hillier L."/>
            <person name="Hinrichs A.S."/>
            <person name="Holmes I."/>
            <person name="Hoskins R.A."/>
            <person name="Hubisz M.J."/>
            <person name="Hultmark D."/>
            <person name="Huntley M.A."/>
            <person name="Jaffe D.B."/>
            <person name="Jagadeeshan S."/>
            <person name="Jeck W.R."/>
            <person name="Johnson J."/>
            <person name="Jones C.D."/>
            <person name="Jordan W.C."/>
            <person name="Karpen G.H."/>
            <person name="Kataoka E."/>
            <person name="Keightley P.D."/>
            <person name="Kheradpour P."/>
            <person name="Kirkness E.F."/>
            <person name="Koerich L.B."/>
            <person name="Kristiansen K."/>
            <person name="Kudrna D."/>
            <person name="Kulathinal R.J."/>
            <person name="Kumar S."/>
            <person name="Kwok R."/>
            <person name="Lander E."/>
            <person name="Langley C.H."/>
            <person name="Lapoint R."/>
            <person name="Lazzaro B.P."/>
            <person name="Lee S.J."/>
            <person name="Levesque L."/>
            <person name="Li R."/>
            <person name="Lin C.F."/>
            <person name="Lin M.F."/>
            <person name="Lindblad-Toh K."/>
            <person name="Llopart A."/>
            <person name="Long M."/>
            <person name="Low L."/>
            <person name="Lozovsky E."/>
            <person name="Lu J."/>
            <person name="Luo M."/>
            <person name="Machado C.A."/>
            <person name="Makalowski W."/>
            <person name="Marzo M."/>
            <person name="Matsuda M."/>
            <person name="Matzkin L."/>
            <person name="McAllister B."/>
            <person name="McBride C.S."/>
            <person name="McKernan B."/>
            <person name="McKernan K."/>
            <person name="Mendez-Lago M."/>
            <person name="Minx P."/>
            <person name="Mollenhauer M.U."/>
            <person name="Montooth K."/>
            <person name="Mount S.M."/>
            <person name="Mu X."/>
            <person name="Myers E."/>
            <person name="Negre B."/>
            <person name="Newfeld S."/>
            <person name="Nielsen R."/>
            <person name="Noor M.A."/>
            <person name="O'Grady P."/>
            <person name="Pachter L."/>
            <person name="Papaceit M."/>
            <person name="Parisi M.J."/>
            <person name="Parisi M."/>
            <person name="Parts L."/>
            <person name="Pedersen J.S."/>
            <person name="Pesole G."/>
            <person name="Phillippy A.M."/>
            <person name="Ponting C.P."/>
            <person name="Pop M."/>
            <person name="Porcelli D."/>
            <person name="Powell J.R."/>
            <person name="Prohaska S."/>
            <person name="Pruitt K."/>
            <person name="Puig M."/>
            <person name="Quesneville H."/>
            <person name="Ram K.R."/>
            <person name="Rand D."/>
            <person name="Rasmussen M.D."/>
            <person name="Reed L.K."/>
            <person name="Reenan R."/>
            <person name="Reily A."/>
            <person name="Remington K.A."/>
            <person name="Rieger T.T."/>
            <person name="Ritchie M.G."/>
            <person name="Robin C."/>
            <person name="Rogers Y.H."/>
            <person name="Rohde C."/>
            <person name="Rozas J."/>
            <person name="Rubenfield M.J."/>
            <person name="Ruiz A."/>
            <person name="Russo S."/>
            <person name="Salzberg S.L."/>
            <person name="Sanchez-Gracia A."/>
            <person name="Saranga D.J."/>
            <person name="Sato H."/>
            <person name="Schaeffer S.W."/>
            <person name="Schatz M.C."/>
            <person name="Schlenke T."/>
            <person name="Schwartz R."/>
            <person name="Segarra C."/>
            <person name="Singh R.S."/>
            <person name="Sirot L."/>
            <person name="Sirota M."/>
            <person name="Sisneros N.B."/>
            <person name="Smith C.D."/>
            <person name="Smith T.F."/>
            <person name="Spieth J."/>
            <person name="Stage D.E."/>
            <person name="Stark A."/>
            <person name="Stephan W."/>
            <person name="Strausberg R.L."/>
            <person name="Strempel S."/>
            <person name="Sturgill D."/>
            <person name="Sutton G."/>
            <person name="Sutton G.G."/>
            <person name="Tao W."/>
            <person name="Teichmann S."/>
            <person name="Tobari Y.N."/>
            <person name="Tomimura Y."/>
            <person name="Tsolas J.M."/>
            <person name="Valente V.L."/>
            <person name="Venter E."/>
            <person name="Venter J.C."/>
            <person name="Vicario S."/>
            <person name="Vieira F.G."/>
            <person name="Vilella A.J."/>
            <person name="Villasante A."/>
            <person name="Walenz B."/>
            <person name="Wang J."/>
            <person name="Wasserman M."/>
            <person name="Watts T."/>
            <person name="Wilson D."/>
            <person name="Wilson R.K."/>
            <person name="Wing R.A."/>
            <person name="Wolfner M.F."/>
            <person name="Wong A."/>
            <person name="Wong G.K."/>
            <person name="Wu C.I."/>
            <person name="Wu G."/>
            <person name="Yamamoto D."/>
            <person name="Yang H.P."/>
            <person name="Yang S.P."/>
            <person name="Yorke J.A."/>
            <person name="Yoshida K."/>
            <person name="Zdobnov E."/>
            <person name="Zhang P."/>
            <person name="Zhang Y."/>
            <person name="Zimin A.V."/>
            <person name="Baldwin J."/>
            <person name="Abdouelleil A."/>
            <person name="Abdulkadir J."/>
            <person name="Abebe A."/>
            <person name="Abera B."/>
            <person name="Abreu J."/>
            <person name="Acer S.C."/>
            <person name="Aftuck L."/>
            <person name="Alexander A."/>
            <person name="An P."/>
            <person name="Anderson E."/>
            <person name="Anderson S."/>
            <person name="Arachi H."/>
            <person name="Azer M."/>
            <person name="Bachantsang P."/>
            <person name="Barry A."/>
            <person name="Bayul T."/>
            <person name="Berlin A."/>
            <person name="Bessette D."/>
            <person name="Bloom T."/>
            <person name="Blye J."/>
            <person name="Boguslavskiy L."/>
            <person name="Bonnet C."/>
            <person name="Boukhgalter B."/>
            <person name="Bourzgui I."/>
            <person name="Brown A."/>
            <person name="Cahill P."/>
            <person name="Channer S."/>
            <person name="Cheshatsang Y."/>
            <person name="Chuda L."/>
            <person name="Citroen M."/>
            <person name="Collymore A."/>
            <person name="Cooke P."/>
            <person name="Costello M."/>
            <person name="D'Aco K."/>
            <person name="Daza R."/>
            <person name="De Haan G."/>
            <person name="DeGray S."/>
            <person name="DeMaso C."/>
            <person name="Dhargay N."/>
            <person name="Dooley K."/>
            <person name="Dooley E."/>
            <person name="Doricent M."/>
            <person name="Dorje P."/>
            <person name="Dorjee K."/>
            <person name="Dupes A."/>
            <person name="Elong R."/>
            <person name="Falk J."/>
            <person name="Farina A."/>
            <person name="Faro S."/>
            <person name="Ferguson D."/>
            <person name="Fisher S."/>
            <person name="Foley C.D."/>
            <person name="Franke A."/>
            <person name="Friedrich D."/>
            <person name="Gadbois L."/>
            <person name="Gearin G."/>
            <person name="Gearin C.R."/>
            <person name="Giannoukos G."/>
            <person name="Goode T."/>
            <person name="Graham J."/>
            <person name="Grandbois E."/>
            <person name="Grewal S."/>
            <person name="Gyaltsen K."/>
            <person name="Hafez N."/>
            <person name="Hagos B."/>
            <person name="Hall J."/>
            <person name="Henson C."/>
            <person name="Hollinger A."/>
            <person name="Honan T."/>
            <person name="Huard M.D."/>
            <person name="Hughes L."/>
            <person name="Hurhula B."/>
            <person name="Husby M.E."/>
            <person name="Kamat A."/>
            <person name="Kanga B."/>
            <person name="Kashin S."/>
            <person name="Khazanovich D."/>
            <person name="Kisner P."/>
            <person name="Lance K."/>
            <person name="Lara M."/>
            <person name="Lee W."/>
            <person name="Lennon N."/>
            <person name="Letendre F."/>
            <person name="LeVine R."/>
            <person name="Lipovsky A."/>
            <person name="Liu X."/>
            <person name="Liu J."/>
            <person name="Liu S."/>
            <person name="Lokyitsang T."/>
            <person name="Lokyitsang Y."/>
            <person name="Lubonja R."/>
            <person name="Lui A."/>
            <person name="MacDonald P."/>
            <person name="Magnisalis V."/>
            <person name="Maru K."/>
            <person name="Matthews C."/>
            <person name="McCusker W."/>
            <person name="McDonough S."/>
            <person name="Mehta T."/>
            <person name="Meldrim J."/>
            <person name="Meneus L."/>
            <person name="Mihai O."/>
            <person name="Mihalev A."/>
            <person name="Mihova T."/>
            <person name="Mittelman R."/>
            <person name="Mlenga V."/>
            <person name="Montmayeur A."/>
            <person name="Mulrain L."/>
            <person name="Navidi A."/>
            <person name="Naylor J."/>
            <person name="Negash T."/>
            <person name="Nguyen T."/>
            <person name="Nguyen N."/>
            <person name="Nicol R."/>
            <person name="Norbu C."/>
            <person name="Norbu N."/>
            <person name="Novod N."/>
            <person name="O'Neill B."/>
            <person name="Osman S."/>
            <person name="Markiewicz E."/>
            <person name="Oyono O.L."/>
            <person name="Patti C."/>
            <person name="Phunkhang P."/>
            <person name="Pierre F."/>
            <person name="Priest M."/>
            <person name="Raghuraman S."/>
            <person name="Rege F."/>
            <person name="Reyes R."/>
            <person name="Rise C."/>
            <person name="Rogov P."/>
            <person name="Ross K."/>
            <person name="Ryan E."/>
            <person name="Settipalli S."/>
            <person name="Shea T."/>
            <person name="Sherpa N."/>
            <person name="Shi L."/>
            <person name="Shih D."/>
            <person name="Sparrow T."/>
            <person name="Spaulding J."/>
            <person name="Stalker J."/>
            <person name="Stange-Thomann N."/>
            <person name="Stavropoulos S."/>
            <person name="Stone C."/>
            <person name="Strader C."/>
            <person name="Tesfaye S."/>
            <person name="Thomson T."/>
            <person name="Thoulutsang Y."/>
            <person name="Thoulutsang D."/>
            <person name="Topham K."/>
            <person name="Topping I."/>
            <person name="Tsamla T."/>
            <person name="Vassiliev H."/>
            <person name="Vo A."/>
            <person name="Wangchuk T."/>
            <person name="Wangdi T."/>
            <person name="Weiand M."/>
            <person name="Wilkinson J."/>
            <person name="Wilson A."/>
            <person name="Yadav S."/>
            <person name="Young G."/>
            <person name="Yu Q."/>
            <person name="Zembek L."/>
            <person name="Zhong D."/>
            <person name="Zimmer A."/>
            <person name="Zwirko Z."/>
            <person name="Jaffe D.B."/>
            <person name="Alvarez P."/>
            <person name="Brockman W."/>
            <person name="Butler J."/>
            <person name="Chin C."/>
            <person name="Gnerre S."/>
            <person name="Grabherr M."/>
            <person name="Kleber M."/>
            <person name="Mauceli E."/>
            <person name="MacCallum I."/>
        </authorList>
    </citation>
    <scope>NUCLEOTIDE SEQUENCE [LARGE SCALE GENOMIC DNA]</scope>
    <source>
        <strain evidence="12 13">TSC#14021-0224.01</strain>
    </source>
</reference>
<evidence type="ECO:0000256" key="10">
    <source>
        <dbReference type="SAM" id="SignalP"/>
    </source>
</evidence>
<keyword evidence="6" id="KW-0865">Zymogen</keyword>
<keyword evidence="1 9" id="KW-0645">Protease</keyword>
<dbReference type="PROSITE" id="PS00134">
    <property type="entry name" value="TRYPSIN_HIS"/>
    <property type="match status" value="1"/>
</dbReference>
<evidence type="ECO:0000256" key="5">
    <source>
        <dbReference type="ARBA" id="ARBA00022837"/>
    </source>
</evidence>
<dbReference type="PROSITE" id="PS00135">
    <property type="entry name" value="TRYPSIN_SER"/>
    <property type="match status" value="1"/>
</dbReference>
<dbReference type="MEROPS" id="S01.A45"/>
<comment type="similarity">
    <text evidence="8">Belongs to the peptidase S1 family. CLIP subfamily.</text>
</comment>
<dbReference type="CDD" id="cd00190">
    <property type="entry name" value="Tryp_SPc"/>
    <property type="match status" value="1"/>
</dbReference>
<evidence type="ECO:0000256" key="3">
    <source>
        <dbReference type="ARBA" id="ARBA00022801"/>
    </source>
</evidence>
<reference evidence="12 13" key="2">
    <citation type="journal article" date="2008" name="Bioinformatics">
        <title>Assembly reconciliation.</title>
        <authorList>
            <person name="Zimin A.V."/>
            <person name="Smith D.R."/>
            <person name="Sutton G."/>
            <person name="Yorke J.A."/>
        </authorList>
    </citation>
    <scope>NUCLEOTIDE SEQUENCE [LARGE SCALE GENOMIC DNA]</scope>
    <source>
        <strain evidence="12 13">TSC#14021-0224.01</strain>
    </source>
</reference>
<feature type="signal peptide" evidence="10">
    <location>
        <begin position="1"/>
        <end position="26"/>
    </location>
</feature>
<evidence type="ECO:0000256" key="6">
    <source>
        <dbReference type="ARBA" id="ARBA00023145"/>
    </source>
</evidence>
<keyword evidence="5" id="KW-0106">Calcium</keyword>
<dbReference type="FunFam" id="2.40.10.10:FF:000078">
    <property type="entry name" value="Serine protease H137"/>
    <property type="match status" value="1"/>
</dbReference>
<dbReference type="eggNOG" id="KOG3627">
    <property type="taxonomic scope" value="Eukaryota"/>
</dbReference>
<evidence type="ECO:0000313" key="12">
    <source>
        <dbReference type="EMBL" id="EDV55876.1"/>
    </source>
</evidence>
<evidence type="ECO:0000256" key="9">
    <source>
        <dbReference type="RuleBase" id="RU363034"/>
    </source>
</evidence>
<evidence type="ECO:0000259" key="11">
    <source>
        <dbReference type="PROSITE" id="PS50240"/>
    </source>
</evidence>
<dbReference type="InterPro" id="IPR009003">
    <property type="entry name" value="Peptidase_S1_PA"/>
</dbReference>
<evidence type="ECO:0000256" key="7">
    <source>
        <dbReference type="ARBA" id="ARBA00023157"/>
    </source>
</evidence>
<dbReference type="InterPro" id="IPR001254">
    <property type="entry name" value="Trypsin_dom"/>
</dbReference>
<evidence type="ECO:0000256" key="4">
    <source>
        <dbReference type="ARBA" id="ARBA00022825"/>
    </source>
</evidence>
<feature type="domain" description="Peptidase S1" evidence="11">
    <location>
        <begin position="45"/>
        <end position="277"/>
    </location>
</feature>
<dbReference type="PhylomeDB" id="B3NQA0"/>
<dbReference type="OrthoDB" id="547031at2759"/>
<dbReference type="KEGG" id="der:6547122"/>
<keyword evidence="2" id="KW-0479">Metal-binding</keyword>
<dbReference type="FunFam" id="2.40.10.10:FF:000068">
    <property type="entry name" value="transmembrane protease serine 2"/>
    <property type="match status" value="1"/>
</dbReference>
<protein>
    <recommendedName>
        <fullName evidence="11">Peptidase S1 domain-containing protein</fullName>
    </recommendedName>
</protein>
<dbReference type="InterPro" id="IPR018114">
    <property type="entry name" value="TRYPSIN_HIS"/>
</dbReference>
<dbReference type="InterPro" id="IPR033116">
    <property type="entry name" value="TRYPSIN_SER"/>
</dbReference>
<dbReference type="GO" id="GO:0004252">
    <property type="term" value="F:serine-type endopeptidase activity"/>
    <property type="evidence" value="ECO:0007669"/>
    <property type="project" value="InterPro"/>
</dbReference>
<keyword evidence="4 9" id="KW-0720">Serine protease</keyword>
<dbReference type="PRINTS" id="PR00722">
    <property type="entry name" value="CHYMOTRYPSIN"/>
</dbReference>
<evidence type="ECO:0000256" key="2">
    <source>
        <dbReference type="ARBA" id="ARBA00022723"/>
    </source>
</evidence>
<name>B3NQA0_DROER</name>
<gene>
    <name evidence="12" type="primary">Dere\GG20542</name>
    <name evidence="12" type="synonym">dere_GLEANR_5330</name>
    <name evidence="12" type="synonym">GG20542</name>
    <name evidence="12" type="ORF">Dere_GG20542</name>
</gene>
<dbReference type="Gene3D" id="2.40.10.10">
    <property type="entry name" value="Trypsin-like serine proteases"/>
    <property type="match status" value="2"/>
</dbReference>
<dbReference type="SUPFAM" id="SSF50494">
    <property type="entry name" value="Trypsin-like serine proteases"/>
    <property type="match status" value="1"/>
</dbReference>